<sequence>MKKNVKLVALALLLHTAAFAQENKEQLVDKIEQSNVWMTGYVVEKLFTINLSPTMWEAVLAAPSQPRGRDSFKRMAQSLVDFSDKAGYTTLDAKCGYSVQTEKAKEWQPTCKEQIDGLASKLTFKFDAPTVAKNPESFNLAMGYMTTIADFFGSRSRYIAEGWRPKGDKLNIILSPSDKATGVKVAWSTDGQTVTISGPASREGPGWNDAILNGLAKGGKGSVAAK</sequence>
<gene>
    <name evidence="2" type="ORF">ACFSUS_02015</name>
</gene>
<evidence type="ECO:0000256" key="1">
    <source>
        <dbReference type="SAM" id="SignalP"/>
    </source>
</evidence>
<feature type="chain" id="PRO_5045064970" description="DUF4919 domain-containing protein" evidence="1">
    <location>
        <begin position="21"/>
        <end position="226"/>
    </location>
</feature>
<proteinExistence type="predicted"/>
<evidence type="ECO:0000313" key="3">
    <source>
        <dbReference type="Proteomes" id="UP001597469"/>
    </source>
</evidence>
<evidence type="ECO:0008006" key="4">
    <source>
        <dbReference type="Google" id="ProtNLM"/>
    </source>
</evidence>
<dbReference type="Proteomes" id="UP001597469">
    <property type="component" value="Unassembled WGS sequence"/>
</dbReference>
<organism evidence="2 3">
    <name type="scientific">Spirosoma soli</name>
    <dbReference type="NCBI Taxonomy" id="1770529"/>
    <lineage>
        <taxon>Bacteria</taxon>
        <taxon>Pseudomonadati</taxon>
        <taxon>Bacteroidota</taxon>
        <taxon>Cytophagia</taxon>
        <taxon>Cytophagales</taxon>
        <taxon>Cytophagaceae</taxon>
        <taxon>Spirosoma</taxon>
    </lineage>
</organism>
<dbReference type="RefSeq" id="WP_381518341.1">
    <property type="nucleotide sequence ID" value="NZ_JBHULN010000001.1"/>
</dbReference>
<dbReference type="EMBL" id="JBHULN010000001">
    <property type="protein sequence ID" value="MFD2569389.1"/>
    <property type="molecule type" value="Genomic_DNA"/>
</dbReference>
<name>A0ABW5LYP9_9BACT</name>
<reference evidence="3" key="1">
    <citation type="journal article" date="2019" name="Int. J. Syst. Evol. Microbiol.">
        <title>The Global Catalogue of Microorganisms (GCM) 10K type strain sequencing project: providing services to taxonomists for standard genome sequencing and annotation.</title>
        <authorList>
            <consortium name="The Broad Institute Genomics Platform"/>
            <consortium name="The Broad Institute Genome Sequencing Center for Infectious Disease"/>
            <person name="Wu L."/>
            <person name="Ma J."/>
        </authorList>
    </citation>
    <scope>NUCLEOTIDE SEQUENCE [LARGE SCALE GENOMIC DNA]</scope>
    <source>
        <strain evidence="3">KCTC 42805</strain>
    </source>
</reference>
<keyword evidence="3" id="KW-1185">Reference proteome</keyword>
<keyword evidence="1" id="KW-0732">Signal</keyword>
<protein>
    <recommendedName>
        <fullName evidence="4">DUF4919 domain-containing protein</fullName>
    </recommendedName>
</protein>
<evidence type="ECO:0000313" key="2">
    <source>
        <dbReference type="EMBL" id="MFD2569389.1"/>
    </source>
</evidence>
<accession>A0ABW5LYP9</accession>
<comment type="caution">
    <text evidence="2">The sequence shown here is derived from an EMBL/GenBank/DDBJ whole genome shotgun (WGS) entry which is preliminary data.</text>
</comment>
<feature type="signal peptide" evidence="1">
    <location>
        <begin position="1"/>
        <end position="20"/>
    </location>
</feature>